<reference evidence="1" key="2">
    <citation type="submission" date="2015-03" db="EMBL/GenBank/DDBJ databases">
        <authorList>
            <person name="Chow C.-E.T."/>
            <person name="Winget D.M."/>
            <person name="White R.A.III."/>
            <person name="Hallam S.J."/>
            <person name="Suttle C.A."/>
        </authorList>
    </citation>
    <scope>NUCLEOTIDE SEQUENCE</scope>
    <source>
        <strain evidence="1">Oxic3_4</strain>
    </source>
</reference>
<reference evidence="1" key="1">
    <citation type="journal article" date="2015" name="Front. Microbiol.">
        <title>Combining genomic sequencing methods to explore viral diversity and reveal potential virus-host interactions.</title>
        <authorList>
            <person name="Chow C.E."/>
            <person name="Winget D.M."/>
            <person name="White R.A.III."/>
            <person name="Hallam S.J."/>
            <person name="Suttle C.A."/>
        </authorList>
    </citation>
    <scope>NUCLEOTIDE SEQUENCE</scope>
    <source>
        <strain evidence="1">Oxic3_4</strain>
    </source>
</reference>
<organism evidence="1">
    <name type="scientific">uncultured marine virus</name>
    <dbReference type="NCBI Taxonomy" id="186617"/>
    <lineage>
        <taxon>Viruses</taxon>
        <taxon>environmental samples</taxon>
    </lineage>
</organism>
<sequence length="123" mass="13669">MNNLLKTFCLGYRHVVVTSLVGDVKSFVIVMITISCMTSNRPKVSLFSYLEPSTFECSTSIFISLSTISKSESTCRPLRSANSGLHTPYLGSSRIRVSRDSTCLINSSDLRWCSFLSRTNPLT</sequence>
<proteinExistence type="predicted"/>
<accession>A0A0F7LBA2</accession>
<protein>
    <submittedName>
        <fullName evidence="1">Uncharacterized protein</fullName>
    </submittedName>
</protein>
<name>A0A0F7LBA2_9VIRU</name>
<dbReference type="EMBL" id="KR029610">
    <property type="protein sequence ID" value="AKH48858.1"/>
    <property type="molecule type" value="Genomic_DNA"/>
</dbReference>
<evidence type="ECO:0000313" key="1">
    <source>
        <dbReference type="EMBL" id="AKH48858.1"/>
    </source>
</evidence>